<keyword evidence="1" id="KW-0732">Signal</keyword>
<evidence type="ECO:0000259" key="2">
    <source>
        <dbReference type="PROSITE" id="PS51782"/>
    </source>
</evidence>
<feature type="chain" id="PRO_5027814139" evidence="1">
    <location>
        <begin position="23"/>
        <end position="392"/>
    </location>
</feature>
<dbReference type="Gene3D" id="3.10.350.10">
    <property type="entry name" value="LysM domain"/>
    <property type="match status" value="1"/>
</dbReference>
<dbReference type="InterPro" id="IPR052196">
    <property type="entry name" value="Bact_Kbp"/>
</dbReference>
<dbReference type="Pfam" id="PF01476">
    <property type="entry name" value="LysM"/>
    <property type="match status" value="1"/>
</dbReference>
<feature type="signal peptide" evidence="1">
    <location>
        <begin position="1"/>
        <end position="22"/>
    </location>
</feature>
<dbReference type="CDD" id="cd00118">
    <property type="entry name" value="LysM"/>
    <property type="match status" value="1"/>
</dbReference>
<evidence type="ECO:0000313" key="3">
    <source>
        <dbReference type="EMBL" id="CAA6830209.1"/>
    </source>
</evidence>
<dbReference type="PANTHER" id="PTHR34700">
    <property type="entry name" value="POTASSIUM BINDING PROTEIN KBP"/>
    <property type="match status" value="1"/>
</dbReference>
<dbReference type="AlphaFoldDB" id="A0A6S6UE09"/>
<protein>
    <submittedName>
        <fullName evidence="3">Uncharacterized protein with LysM domain, COG1652</fullName>
    </submittedName>
</protein>
<dbReference type="PROSITE" id="PS51257">
    <property type="entry name" value="PROKAR_LIPOPROTEIN"/>
    <property type="match status" value="1"/>
</dbReference>
<reference evidence="3" key="1">
    <citation type="submission" date="2020-01" db="EMBL/GenBank/DDBJ databases">
        <authorList>
            <person name="Meier V. D."/>
            <person name="Meier V D."/>
        </authorList>
    </citation>
    <scope>NUCLEOTIDE SEQUENCE</scope>
    <source>
        <strain evidence="3">HLG_WM_MAG_09</strain>
    </source>
</reference>
<dbReference type="EMBL" id="CACVAT010000568">
    <property type="protein sequence ID" value="CAA6830209.1"/>
    <property type="molecule type" value="Genomic_DNA"/>
</dbReference>
<dbReference type="PROSITE" id="PS51782">
    <property type="entry name" value="LYSM"/>
    <property type="match status" value="1"/>
</dbReference>
<sequence length="392" mass="43723">MSPRTLLFQAICLSGISIVAGCASNPAPDSDKANRIAAEKHYDQYYGMPPAGQSRHTSRGNSLNMADKSHNAGMIINPSAPKTYVVKKGDTLWGIAQKYLHTPAYWPEIWDKNQRIRNPHLIYPGDTLHFGYSKKAANGGGMKLNPRIRIERSGYGEPLDTLAPFLAWPRVLDDASIKNAPYLLASRDDHTLITKHDRVYIKNIKNPVAGKRYAVYHPKKPLHDPKTNALLGHQVDYVGYAKIDRADALSSATILEAKDAIRKGDRLLLPEKHEQTLRAPISIPRHKVRGEIVSQYHAKYLSSDCMIIVINKGKRDNIKPGHTLGVYAEGKTVTDIHKPKYGTKLIKQEQRTQLPPEKVAEAIVYSVSDKFSYGLIVNSQREVTNGDRIGNP</sequence>
<feature type="domain" description="LysM" evidence="2">
    <location>
        <begin position="82"/>
        <end position="130"/>
    </location>
</feature>
<dbReference type="SUPFAM" id="SSF54106">
    <property type="entry name" value="LysM domain"/>
    <property type="match status" value="1"/>
</dbReference>
<name>A0A6S6UE09_9GAMM</name>
<accession>A0A6S6UE09</accession>
<dbReference type="SMART" id="SM00257">
    <property type="entry name" value="LysM"/>
    <property type="match status" value="1"/>
</dbReference>
<gene>
    <name evidence="3" type="ORF">HELGO_WM24257</name>
</gene>
<evidence type="ECO:0000256" key="1">
    <source>
        <dbReference type="SAM" id="SignalP"/>
    </source>
</evidence>
<dbReference type="InterPro" id="IPR036779">
    <property type="entry name" value="LysM_dom_sf"/>
</dbReference>
<dbReference type="PANTHER" id="PTHR34700:SF4">
    <property type="entry name" value="PHAGE-LIKE ELEMENT PBSX PROTEIN XKDP"/>
    <property type="match status" value="1"/>
</dbReference>
<dbReference type="InterPro" id="IPR018392">
    <property type="entry name" value="LysM"/>
</dbReference>
<organism evidence="3">
    <name type="scientific">uncultured Thiotrichaceae bacterium</name>
    <dbReference type="NCBI Taxonomy" id="298394"/>
    <lineage>
        <taxon>Bacteria</taxon>
        <taxon>Pseudomonadati</taxon>
        <taxon>Pseudomonadota</taxon>
        <taxon>Gammaproteobacteria</taxon>
        <taxon>Thiotrichales</taxon>
        <taxon>Thiotrichaceae</taxon>
        <taxon>environmental samples</taxon>
    </lineage>
</organism>
<proteinExistence type="predicted"/>